<dbReference type="RefSeq" id="WP_345363420.1">
    <property type="nucleotide sequence ID" value="NZ_BAABII010000010.1"/>
</dbReference>
<organism evidence="2 3">
    <name type="scientific">Saccharopolyspora cebuensis</name>
    <dbReference type="NCBI Taxonomy" id="418759"/>
    <lineage>
        <taxon>Bacteria</taxon>
        <taxon>Bacillati</taxon>
        <taxon>Actinomycetota</taxon>
        <taxon>Actinomycetes</taxon>
        <taxon>Pseudonocardiales</taxon>
        <taxon>Pseudonocardiaceae</taxon>
        <taxon>Saccharopolyspora</taxon>
    </lineage>
</organism>
<dbReference type="PANTHER" id="PTHR45890">
    <property type="entry name" value="AARF DOMAIN CONTAINING KINASE 2 (PREDICTED)"/>
    <property type="match status" value="1"/>
</dbReference>
<dbReference type="SUPFAM" id="SSF56112">
    <property type="entry name" value="Protein kinase-like (PK-like)"/>
    <property type="match status" value="1"/>
</dbReference>
<keyword evidence="2" id="KW-0418">Kinase</keyword>
<dbReference type="Proteomes" id="UP001564626">
    <property type="component" value="Unassembled WGS sequence"/>
</dbReference>
<accession>A0ABV4CR44</accession>
<dbReference type="InterPro" id="IPR011009">
    <property type="entry name" value="Kinase-like_dom_sf"/>
</dbReference>
<keyword evidence="3" id="KW-1185">Reference proteome</keyword>
<comment type="caution">
    <text evidence="2">The sequence shown here is derived from an EMBL/GenBank/DDBJ whole genome shotgun (WGS) entry which is preliminary data.</text>
</comment>
<proteinExistence type="predicted"/>
<dbReference type="InterPro" id="IPR004147">
    <property type="entry name" value="ABC1_dom"/>
</dbReference>
<dbReference type="PROSITE" id="PS50011">
    <property type="entry name" value="PROTEIN_KINASE_DOM"/>
    <property type="match status" value="1"/>
</dbReference>
<sequence>MSYCEERSVSKTEPRARHVAQRSAAIAGTGLRHGGRALLRCIARPTGQASTDGTRGLAEFVADLGPAFVKSAQLLSTRRDLLAPRWCDALGQLHDQVRPMSRRQAATALHHAYAGRATWPFRRFDTTAVASGSIACVYRAELRDGTKAAVKLRRPGLHTMIDVDLSLLAAGAGVVQRLPAMRRVPVMRMIEQVSATIRRQLDLDLESQSLQALRQNLDGFPRLLVPRHFPDECGDGALVMEFVPGLRRFGPESFTREQRRELVRQILHGVYRMIFVDGLVHCDMHPGNLYLNPDGRIVLLDAGFVVELPVHVKRLFAEFFLNMSLGRGPECAEVVLRSAELVPPDADLDAFRAGIVDLVKKTAGRRAGDFRLAPFATRLFELQRRSGVAAAPEFVFPLLSMLVLEGMINDFDVDVDFQAEAIPTLLPALNR</sequence>
<dbReference type="Gene3D" id="1.10.510.10">
    <property type="entry name" value="Transferase(Phosphotransferase) domain 1"/>
    <property type="match status" value="1"/>
</dbReference>
<evidence type="ECO:0000259" key="1">
    <source>
        <dbReference type="PROSITE" id="PS50011"/>
    </source>
</evidence>
<evidence type="ECO:0000313" key="3">
    <source>
        <dbReference type="Proteomes" id="UP001564626"/>
    </source>
</evidence>
<dbReference type="GO" id="GO:0016301">
    <property type="term" value="F:kinase activity"/>
    <property type="evidence" value="ECO:0007669"/>
    <property type="project" value="UniProtKB-KW"/>
</dbReference>
<dbReference type="InterPro" id="IPR000719">
    <property type="entry name" value="Prot_kinase_dom"/>
</dbReference>
<protein>
    <submittedName>
        <fullName evidence="2">ABC1 kinase family protein</fullName>
    </submittedName>
</protein>
<dbReference type="InterPro" id="IPR052402">
    <property type="entry name" value="ADCK_kinase"/>
</dbReference>
<keyword evidence="2" id="KW-0808">Transferase</keyword>
<dbReference type="CDD" id="cd05121">
    <property type="entry name" value="ABC1_ADCK3-like"/>
    <property type="match status" value="1"/>
</dbReference>
<reference evidence="2 3" key="1">
    <citation type="submission" date="2024-08" db="EMBL/GenBank/DDBJ databases">
        <title>Genome mining of Saccharopolyspora cebuensis PGLac3 from Nigerian medicinal plant.</title>
        <authorList>
            <person name="Ezeobiora C.E."/>
            <person name="Igbokwe N.H."/>
            <person name="Amin D.H."/>
            <person name="Mendie U.E."/>
        </authorList>
    </citation>
    <scope>NUCLEOTIDE SEQUENCE [LARGE SCALE GENOMIC DNA]</scope>
    <source>
        <strain evidence="2 3">PGLac3</strain>
    </source>
</reference>
<gene>
    <name evidence="2" type="ORF">AB8O55_29495</name>
</gene>
<name>A0ABV4CR44_9PSEU</name>
<feature type="domain" description="Protein kinase" evidence="1">
    <location>
        <begin position="123"/>
        <end position="431"/>
    </location>
</feature>
<dbReference type="Pfam" id="PF03109">
    <property type="entry name" value="ABC1"/>
    <property type="match status" value="1"/>
</dbReference>
<dbReference type="SMART" id="SM00220">
    <property type="entry name" value="S_TKc"/>
    <property type="match status" value="1"/>
</dbReference>
<dbReference type="PANTHER" id="PTHR45890:SF1">
    <property type="entry name" value="AARF DOMAIN CONTAINING KINASE 2"/>
    <property type="match status" value="1"/>
</dbReference>
<evidence type="ECO:0000313" key="2">
    <source>
        <dbReference type="EMBL" id="MEY8043561.1"/>
    </source>
</evidence>
<dbReference type="EMBL" id="JBGEHV010000106">
    <property type="protein sequence ID" value="MEY8043561.1"/>
    <property type="molecule type" value="Genomic_DNA"/>
</dbReference>